<dbReference type="OrthoDB" id="608866at2759"/>
<evidence type="ECO:0000313" key="3">
    <source>
        <dbReference type="EMBL" id="KAJ1924142.1"/>
    </source>
</evidence>
<dbReference type="Proteomes" id="UP001150569">
    <property type="component" value="Unassembled WGS sequence"/>
</dbReference>
<feature type="region of interest" description="Disordered" evidence="1">
    <location>
        <begin position="1"/>
        <end position="20"/>
    </location>
</feature>
<sequence length="207" mass="23400">MLADTPSADPSAMATSNDPTELFRTKQEWVRQMRLQFCVRPEFEVTRNIIHPDGTLNQDYFRPPKDAPRPDADGHGGGARKWTDRERSLLIQGISTHGIGHFRAISEELLPGWSPNDLRIKTIRLIGRQNMQLYKDWKGDEAAILRENARNREIAQRFDMWKNGCLVYDDDGQVLQAILASEPSAATAAVAEDETPAEKAEDDIEID</sequence>
<feature type="region of interest" description="Disordered" evidence="1">
    <location>
        <begin position="186"/>
        <end position="207"/>
    </location>
</feature>
<organism evidence="3 4">
    <name type="scientific">Tieghemiomyces parasiticus</name>
    <dbReference type="NCBI Taxonomy" id="78921"/>
    <lineage>
        <taxon>Eukaryota</taxon>
        <taxon>Fungi</taxon>
        <taxon>Fungi incertae sedis</taxon>
        <taxon>Zoopagomycota</taxon>
        <taxon>Kickxellomycotina</taxon>
        <taxon>Dimargaritomycetes</taxon>
        <taxon>Dimargaritales</taxon>
        <taxon>Dimargaritaceae</taxon>
        <taxon>Tieghemiomyces</taxon>
    </lineage>
</organism>
<name>A0A9W8AE35_9FUNG</name>
<feature type="domain" description="Myb-like" evidence="2">
    <location>
        <begin position="78"/>
        <end position="128"/>
    </location>
</feature>
<evidence type="ECO:0000259" key="2">
    <source>
        <dbReference type="SMART" id="SM00717"/>
    </source>
</evidence>
<protein>
    <recommendedName>
        <fullName evidence="2">Myb-like domain-containing protein</fullName>
    </recommendedName>
</protein>
<dbReference type="AlphaFoldDB" id="A0A9W8AE35"/>
<feature type="region of interest" description="Disordered" evidence="1">
    <location>
        <begin position="54"/>
        <end position="81"/>
    </location>
</feature>
<proteinExistence type="predicted"/>
<dbReference type="Gene3D" id="1.10.10.60">
    <property type="entry name" value="Homeodomain-like"/>
    <property type="match status" value="1"/>
</dbReference>
<dbReference type="SUPFAM" id="SSF46689">
    <property type="entry name" value="Homeodomain-like"/>
    <property type="match status" value="1"/>
</dbReference>
<keyword evidence="4" id="KW-1185">Reference proteome</keyword>
<feature type="compositionally biased region" description="Acidic residues" evidence="1">
    <location>
        <begin position="191"/>
        <end position="207"/>
    </location>
</feature>
<evidence type="ECO:0000256" key="1">
    <source>
        <dbReference type="SAM" id="MobiDB-lite"/>
    </source>
</evidence>
<dbReference type="InterPro" id="IPR009057">
    <property type="entry name" value="Homeodomain-like_sf"/>
</dbReference>
<gene>
    <name evidence="3" type="ORF">IWQ60_005400</name>
</gene>
<dbReference type="InterPro" id="IPR001005">
    <property type="entry name" value="SANT/Myb"/>
</dbReference>
<accession>A0A9W8AE35</accession>
<dbReference type="CDD" id="cd00167">
    <property type="entry name" value="SANT"/>
    <property type="match status" value="1"/>
</dbReference>
<feature type="compositionally biased region" description="Basic and acidic residues" evidence="1">
    <location>
        <begin position="62"/>
        <end position="74"/>
    </location>
</feature>
<evidence type="ECO:0000313" key="4">
    <source>
        <dbReference type="Proteomes" id="UP001150569"/>
    </source>
</evidence>
<dbReference type="EMBL" id="JANBPT010000290">
    <property type="protein sequence ID" value="KAJ1924142.1"/>
    <property type="molecule type" value="Genomic_DNA"/>
</dbReference>
<reference evidence="3" key="1">
    <citation type="submission" date="2022-07" db="EMBL/GenBank/DDBJ databases">
        <title>Phylogenomic reconstructions and comparative analyses of Kickxellomycotina fungi.</title>
        <authorList>
            <person name="Reynolds N.K."/>
            <person name="Stajich J.E."/>
            <person name="Barry K."/>
            <person name="Grigoriev I.V."/>
            <person name="Crous P."/>
            <person name="Smith M.E."/>
        </authorList>
    </citation>
    <scope>NUCLEOTIDE SEQUENCE</scope>
    <source>
        <strain evidence="3">RSA 861</strain>
    </source>
</reference>
<comment type="caution">
    <text evidence="3">The sequence shown here is derived from an EMBL/GenBank/DDBJ whole genome shotgun (WGS) entry which is preliminary data.</text>
</comment>
<dbReference type="SMART" id="SM00717">
    <property type="entry name" value="SANT"/>
    <property type="match status" value="1"/>
</dbReference>